<organism evidence="1 2">
    <name type="scientific">Loigolactobacillus backii</name>
    <dbReference type="NCBI Taxonomy" id="375175"/>
    <lineage>
        <taxon>Bacteria</taxon>
        <taxon>Bacillati</taxon>
        <taxon>Bacillota</taxon>
        <taxon>Bacilli</taxon>
        <taxon>Lactobacillales</taxon>
        <taxon>Lactobacillaceae</taxon>
        <taxon>Loigolactobacillus</taxon>
    </lineage>
</organism>
<evidence type="ECO:0000313" key="1">
    <source>
        <dbReference type="EMBL" id="ANK61619.1"/>
    </source>
</evidence>
<dbReference type="RefSeq" id="WP_068279655.1">
    <property type="nucleotide sequence ID" value="NZ_CP014873.1"/>
</dbReference>
<dbReference type="STRING" id="375175.AYR53_01890"/>
<dbReference type="OrthoDB" id="2293721at2"/>
<dbReference type="GeneID" id="42980987"/>
<evidence type="ECO:0000313" key="2">
    <source>
        <dbReference type="Proteomes" id="UP000078582"/>
    </source>
</evidence>
<dbReference type="NCBIfam" id="NF033218">
    <property type="entry name" value="anchor_AmaP"/>
    <property type="match status" value="1"/>
</dbReference>
<gene>
    <name evidence="1" type="ORF">AYR53_01890</name>
</gene>
<keyword evidence="2" id="KW-1185">Reference proteome</keyword>
<dbReference type="Proteomes" id="UP000078582">
    <property type="component" value="Chromosome"/>
</dbReference>
<reference evidence="1 2" key="1">
    <citation type="submission" date="2016-03" db="EMBL/GenBank/DDBJ databases">
        <title>Pediococcus and Lactobacillus from brewery environment - whole genome sequencing and assembly.</title>
        <authorList>
            <person name="Behr J."/>
            <person name="Geissler A.J."/>
            <person name="Vogel R.F."/>
        </authorList>
    </citation>
    <scope>NUCLEOTIDE SEQUENCE [LARGE SCALE GENOMIC DNA]</scope>
    <source>
        <strain evidence="1 2">TMW 1.1989</strain>
    </source>
</reference>
<protein>
    <submittedName>
        <fullName evidence="1">Uncharacterized protein</fullName>
    </submittedName>
</protein>
<dbReference type="AlphaFoldDB" id="A0A192GYM2"/>
<sequence length="181" mass="20253">MRGRTKGALLLLSLLGILQTVWFTALIYPLPYLSNEIIQWQNTYDWVRWIGLILGIISGLIFLGLLLIALFRRQTTNQLTYQTDRGQLNINQKSVEKSVQYAVASKHNARNVSATVRLNKRKKTATALVEAVTSDTKNLVHESQQIEQTVSKTLSASLGVPVKKVTVNLKPAERGRGVRVV</sequence>
<accession>A0A192GYM2</accession>
<name>A0A192GYM2_9LACO</name>
<proteinExistence type="predicted"/>
<dbReference type="EMBL" id="CP014873">
    <property type="protein sequence ID" value="ANK61619.1"/>
    <property type="molecule type" value="Genomic_DNA"/>
</dbReference>